<organism evidence="1 2">
    <name type="scientific">Pedobacter psychrodurus</name>
    <dbReference type="NCBI Taxonomy" id="2530456"/>
    <lineage>
        <taxon>Bacteria</taxon>
        <taxon>Pseudomonadati</taxon>
        <taxon>Bacteroidota</taxon>
        <taxon>Sphingobacteriia</taxon>
        <taxon>Sphingobacteriales</taxon>
        <taxon>Sphingobacteriaceae</taxon>
        <taxon>Pedobacter</taxon>
    </lineage>
</organism>
<comment type="caution">
    <text evidence="1">The sequence shown here is derived from an EMBL/GenBank/DDBJ whole genome shotgun (WGS) entry which is preliminary data.</text>
</comment>
<name>A0A4R0PXW4_9SPHI</name>
<dbReference type="AlphaFoldDB" id="A0A4R0PXW4"/>
<dbReference type="EMBL" id="SJSO01000005">
    <property type="protein sequence ID" value="TCD27802.1"/>
    <property type="molecule type" value="Genomic_DNA"/>
</dbReference>
<protein>
    <recommendedName>
        <fullName evidence="3">Lipoprotein</fullName>
    </recommendedName>
</protein>
<dbReference type="RefSeq" id="WP_131528849.1">
    <property type="nucleotide sequence ID" value="NZ_SJSO01000005.1"/>
</dbReference>
<gene>
    <name evidence="1" type="ORF">EZ456_07590</name>
</gene>
<evidence type="ECO:0000313" key="1">
    <source>
        <dbReference type="EMBL" id="TCD27802.1"/>
    </source>
</evidence>
<sequence length="138" mass="14900">MKKITLLLLMGMALLSCEKNKTSDCGEKMCTYQFVSVGIRFVNNKGEATEVKDFKVVNQRTGEKLQANSNISINTIKGAFVVVDDGNIQSLSEEGDDLKITGTSVETSQTKSAIIKVSGGKCACHIDKISGTEQIAFD</sequence>
<dbReference type="OrthoDB" id="798998at2"/>
<evidence type="ECO:0008006" key="3">
    <source>
        <dbReference type="Google" id="ProtNLM"/>
    </source>
</evidence>
<proteinExistence type="predicted"/>
<keyword evidence="2" id="KW-1185">Reference proteome</keyword>
<dbReference type="Proteomes" id="UP000293925">
    <property type="component" value="Unassembled WGS sequence"/>
</dbReference>
<reference evidence="1 2" key="1">
    <citation type="submission" date="2019-02" db="EMBL/GenBank/DDBJ databases">
        <title>Pedobacter sp. RP-3-21 sp. nov., isolated from Arctic soil.</title>
        <authorList>
            <person name="Dahal R.H."/>
        </authorList>
    </citation>
    <scope>NUCLEOTIDE SEQUENCE [LARGE SCALE GENOMIC DNA]</scope>
    <source>
        <strain evidence="1 2">RP-3-21</strain>
    </source>
</reference>
<evidence type="ECO:0000313" key="2">
    <source>
        <dbReference type="Proteomes" id="UP000293925"/>
    </source>
</evidence>
<accession>A0A4R0PXW4</accession>
<dbReference type="PROSITE" id="PS51257">
    <property type="entry name" value="PROKAR_LIPOPROTEIN"/>
    <property type="match status" value="1"/>
</dbReference>